<dbReference type="InterPro" id="IPR044946">
    <property type="entry name" value="Restrct_endonuc_typeI_TRD_sf"/>
</dbReference>
<dbReference type="OrthoDB" id="9811611at2"/>
<reference evidence="3 4" key="1">
    <citation type="journal article" date="2019" name="Gut">
        <title>Antibiotics-induced monodominance of a novel gut bacterial order.</title>
        <authorList>
            <person name="Hildebrand F."/>
            <person name="Moitinho-Silva L."/>
            <person name="Blasche S."/>
            <person name="Jahn M.T."/>
            <person name="Gossmann T.I."/>
            <person name="Heuerta-Cepas J."/>
            <person name="Hercog R."/>
            <person name="Luetge M."/>
            <person name="Bahram M."/>
            <person name="Pryszlak A."/>
            <person name="Alves R.J."/>
            <person name="Waszak S.M."/>
            <person name="Zhu A."/>
            <person name="Ye L."/>
            <person name="Costea P.I."/>
            <person name="Aalvink S."/>
            <person name="Belzer C."/>
            <person name="Forslund S.K."/>
            <person name="Sunagawa S."/>
            <person name="Hentschel U."/>
            <person name="Merten C."/>
            <person name="Patil K.R."/>
            <person name="Benes V."/>
            <person name="Bork P."/>
        </authorList>
    </citation>
    <scope>NUCLEOTIDE SEQUENCE [LARGE SCALE GENOMIC DNA]</scope>
    <source>
        <strain evidence="3 4">HDS1380</strain>
    </source>
</reference>
<gene>
    <name evidence="3" type="ORF">ESZ91_08840</name>
</gene>
<keyword evidence="2" id="KW-0238">DNA-binding</keyword>
<keyword evidence="1" id="KW-0680">Restriction system</keyword>
<evidence type="ECO:0000256" key="1">
    <source>
        <dbReference type="ARBA" id="ARBA00022747"/>
    </source>
</evidence>
<dbReference type="GO" id="GO:0003677">
    <property type="term" value="F:DNA binding"/>
    <property type="evidence" value="ECO:0007669"/>
    <property type="project" value="UniProtKB-KW"/>
</dbReference>
<dbReference type="SUPFAM" id="SSF116734">
    <property type="entry name" value="DNA methylase specificity domain"/>
    <property type="match status" value="1"/>
</dbReference>
<dbReference type="RefSeq" id="WP_129226380.1">
    <property type="nucleotide sequence ID" value="NZ_SDOZ01000003.1"/>
</dbReference>
<name>A0A4Q2K5E2_9FIRM</name>
<dbReference type="EMBL" id="SDOZ01000003">
    <property type="protein sequence ID" value="RXZ58158.1"/>
    <property type="molecule type" value="Genomic_DNA"/>
</dbReference>
<keyword evidence="4" id="KW-1185">Reference proteome</keyword>
<protein>
    <recommendedName>
        <fullName evidence="5">Restriction endonuclease subunit S</fullName>
    </recommendedName>
</protein>
<organism evidence="3 4">
    <name type="scientific">Candidatus Borkfalkia ceftriaxoniphila</name>
    <dbReference type="NCBI Taxonomy" id="2508949"/>
    <lineage>
        <taxon>Bacteria</taxon>
        <taxon>Bacillati</taxon>
        <taxon>Bacillota</taxon>
        <taxon>Clostridia</taxon>
        <taxon>Christensenellales</taxon>
        <taxon>Christensenellaceae</taxon>
        <taxon>Candidatus Borkfalkia</taxon>
    </lineage>
</organism>
<dbReference type="AlphaFoldDB" id="A0A4Q2K5E2"/>
<accession>A0A4Q2K5E2</accession>
<evidence type="ECO:0000256" key="2">
    <source>
        <dbReference type="ARBA" id="ARBA00023125"/>
    </source>
</evidence>
<evidence type="ECO:0008006" key="5">
    <source>
        <dbReference type="Google" id="ProtNLM"/>
    </source>
</evidence>
<evidence type="ECO:0000313" key="3">
    <source>
        <dbReference type="EMBL" id="RXZ58158.1"/>
    </source>
</evidence>
<proteinExistence type="predicted"/>
<dbReference type="GO" id="GO:0009307">
    <property type="term" value="P:DNA restriction-modification system"/>
    <property type="evidence" value="ECO:0007669"/>
    <property type="project" value="UniProtKB-KW"/>
</dbReference>
<dbReference type="Gene3D" id="3.90.220.20">
    <property type="entry name" value="DNA methylase specificity domains"/>
    <property type="match status" value="1"/>
</dbReference>
<evidence type="ECO:0000313" key="4">
    <source>
        <dbReference type="Proteomes" id="UP000291269"/>
    </source>
</evidence>
<comment type="caution">
    <text evidence="3">The sequence shown here is derived from an EMBL/GenBank/DDBJ whole genome shotgun (WGS) entry which is preliminary data.</text>
</comment>
<dbReference type="Proteomes" id="UP000291269">
    <property type="component" value="Unassembled WGS sequence"/>
</dbReference>
<sequence>MELQSLANIIQGNIPTRIEVTTGQSIETITMQELNYIVNVSDDLPIAKYITVQGDKIGTYSLTKEYDVVVGLSSGKAIVIERNRADKLILSNLAIIRINDMSEVDPYYLCWFINNNTAALKQLKKLKQATTAVSIIPLSMLKSFEVTLLPIETQRTIGKISELKRQRDRLTHSIETKKTDILTQQLMKIFEKELQNGDKRV</sequence>